<evidence type="ECO:0000313" key="1">
    <source>
        <dbReference type="EMBL" id="GAA2137912.1"/>
    </source>
</evidence>
<dbReference type="InterPro" id="IPR050793">
    <property type="entry name" value="CMP-NeuNAc_synthase"/>
</dbReference>
<comment type="caution">
    <text evidence="1">The sequence shown here is derived from an EMBL/GenBank/DDBJ whole genome shotgun (WGS) entry which is preliminary data.</text>
</comment>
<keyword evidence="2" id="KW-1185">Reference proteome</keyword>
<dbReference type="Proteomes" id="UP001501771">
    <property type="component" value="Unassembled WGS sequence"/>
</dbReference>
<dbReference type="SUPFAM" id="SSF53448">
    <property type="entry name" value="Nucleotide-diphospho-sugar transferases"/>
    <property type="match status" value="1"/>
</dbReference>
<dbReference type="Gene3D" id="3.90.550.10">
    <property type="entry name" value="Spore Coat Polysaccharide Biosynthesis Protein SpsA, Chain A"/>
    <property type="match status" value="1"/>
</dbReference>
<dbReference type="InterPro" id="IPR029044">
    <property type="entry name" value="Nucleotide-diphossugar_trans"/>
</dbReference>
<organism evidence="1 2">
    <name type="scientific">Nocardioides koreensis</name>
    <dbReference type="NCBI Taxonomy" id="433651"/>
    <lineage>
        <taxon>Bacteria</taxon>
        <taxon>Bacillati</taxon>
        <taxon>Actinomycetota</taxon>
        <taxon>Actinomycetes</taxon>
        <taxon>Propionibacteriales</taxon>
        <taxon>Nocardioidaceae</taxon>
        <taxon>Nocardioides</taxon>
    </lineage>
</organism>
<dbReference type="InterPro" id="IPR003329">
    <property type="entry name" value="Cytidylyl_trans"/>
</dbReference>
<sequence length="227" mass="25311">MSQSHRVSAVVPMRHSSERVRGKNYRDLGGVPLFHHVVRALLATPSVAEVIIDTDSQLIMSDAAQHFPSVKLVERPEHLRDGHTPMNDVLENTMNHAVEDVLLQTHSTNPFVRPATFEAAIRMYFESEHCDSVFGVTQIQGRLWSHDVRPLNHDPKVLARTQDLDPVYFENSCVYVFSKETLQSTGNRLGVHPLPHAIDAVESIDIDEESDFKLAEAVEAAGLMGAS</sequence>
<dbReference type="PANTHER" id="PTHR21485">
    <property type="entry name" value="HAD SUPERFAMILY MEMBERS CMAS AND KDSC"/>
    <property type="match status" value="1"/>
</dbReference>
<name>A0ABP5KW06_9ACTN</name>
<reference evidence="2" key="1">
    <citation type="journal article" date="2019" name="Int. J. Syst. Evol. Microbiol.">
        <title>The Global Catalogue of Microorganisms (GCM) 10K type strain sequencing project: providing services to taxonomists for standard genome sequencing and annotation.</title>
        <authorList>
            <consortium name="The Broad Institute Genomics Platform"/>
            <consortium name="The Broad Institute Genome Sequencing Center for Infectious Disease"/>
            <person name="Wu L."/>
            <person name="Ma J."/>
        </authorList>
    </citation>
    <scope>NUCLEOTIDE SEQUENCE [LARGE SCALE GENOMIC DNA]</scope>
    <source>
        <strain evidence="2">JCM 16022</strain>
    </source>
</reference>
<keyword evidence="1" id="KW-0548">Nucleotidyltransferase</keyword>
<protein>
    <submittedName>
        <fullName evidence="1">Acylneuraminate cytidylyltransferase family protein</fullName>
    </submittedName>
</protein>
<dbReference type="GO" id="GO:0016779">
    <property type="term" value="F:nucleotidyltransferase activity"/>
    <property type="evidence" value="ECO:0007669"/>
    <property type="project" value="UniProtKB-KW"/>
</dbReference>
<dbReference type="EMBL" id="BAAAQR010000001">
    <property type="protein sequence ID" value="GAA2137912.1"/>
    <property type="molecule type" value="Genomic_DNA"/>
</dbReference>
<accession>A0ABP5KW06</accession>
<dbReference type="Pfam" id="PF02348">
    <property type="entry name" value="CTP_transf_3"/>
    <property type="match status" value="1"/>
</dbReference>
<keyword evidence="1" id="KW-0808">Transferase</keyword>
<evidence type="ECO:0000313" key="2">
    <source>
        <dbReference type="Proteomes" id="UP001501771"/>
    </source>
</evidence>
<dbReference type="CDD" id="cd02513">
    <property type="entry name" value="CMP-NeuAc_Synthase"/>
    <property type="match status" value="1"/>
</dbReference>
<dbReference type="PANTHER" id="PTHR21485:SF6">
    <property type="entry name" value="N-ACYLNEURAMINATE CYTIDYLYLTRANSFERASE-RELATED"/>
    <property type="match status" value="1"/>
</dbReference>
<proteinExistence type="predicted"/>
<gene>
    <name evidence="1" type="ORF">GCM10009844_05430</name>
</gene>